<feature type="compositionally biased region" description="Pro residues" evidence="1">
    <location>
        <begin position="70"/>
        <end position="87"/>
    </location>
</feature>
<keyword evidence="2" id="KW-0732">Signal</keyword>
<feature type="region of interest" description="Disordered" evidence="1">
    <location>
        <begin position="43"/>
        <end position="87"/>
    </location>
</feature>
<dbReference type="Proteomes" id="UP000327013">
    <property type="component" value="Unassembled WGS sequence"/>
</dbReference>
<accession>A0A5N6L246</accession>
<dbReference type="EMBL" id="VIBQ01000060">
    <property type="protein sequence ID" value="KAB8546934.1"/>
    <property type="molecule type" value="Genomic_DNA"/>
</dbReference>
<feature type="signal peptide" evidence="2">
    <location>
        <begin position="1"/>
        <end position="24"/>
    </location>
</feature>
<keyword evidence="4" id="KW-1185">Reference proteome</keyword>
<protein>
    <recommendedName>
        <fullName evidence="5">Extensin domain-containing protein</fullName>
    </recommendedName>
</protein>
<gene>
    <name evidence="3" type="ORF">FH972_025615</name>
</gene>
<name>A0A5N6L246_9ROSI</name>
<evidence type="ECO:0000313" key="3">
    <source>
        <dbReference type="EMBL" id="KAB8546934.1"/>
    </source>
</evidence>
<dbReference type="AlphaFoldDB" id="A0A5N6L246"/>
<evidence type="ECO:0000256" key="2">
    <source>
        <dbReference type="SAM" id="SignalP"/>
    </source>
</evidence>
<comment type="caution">
    <text evidence="3">The sequence shown here is derived from an EMBL/GenBank/DDBJ whole genome shotgun (WGS) entry which is preliminary data.</text>
</comment>
<evidence type="ECO:0000313" key="4">
    <source>
        <dbReference type="Proteomes" id="UP000327013"/>
    </source>
</evidence>
<feature type="chain" id="PRO_5024320522" description="Extensin domain-containing protein" evidence="2">
    <location>
        <begin position="25"/>
        <end position="87"/>
    </location>
</feature>
<proteinExistence type="predicted"/>
<reference evidence="3 4" key="1">
    <citation type="submission" date="2019-06" db="EMBL/GenBank/DDBJ databases">
        <title>A chromosomal-level reference genome of Carpinus fangiana (Coryloideae, Betulaceae).</title>
        <authorList>
            <person name="Yang X."/>
            <person name="Wang Z."/>
            <person name="Zhang L."/>
            <person name="Hao G."/>
            <person name="Liu J."/>
            <person name="Yang Y."/>
        </authorList>
    </citation>
    <scope>NUCLEOTIDE SEQUENCE [LARGE SCALE GENOMIC DNA]</scope>
    <source>
        <strain evidence="3">Cfa_2016G</strain>
        <tissue evidence="3">Leaf</tissue>
    </source>
</reference>
<organism evidence="3 4">
    <name type="scientific">Carpinus fangiana</name>
    <dbReference type="NCBI Taxonomy" id="176857"/>
    <lineage>
        <taxon>Eukaryota</taxon>
        <taxon>Viridiplantae</taxon>
        <taxon>Streptophyta</taxon>
        <taxon>Embryophyta</taxon>
        <taxon>Tracheophyta</taxon>
        <taxon>Spermatophyta</taxon>
        <taxon>Magnoliopsida</taxon>
        <taxon>eudicotyledons</taxon>
        <taxon>Gunneridae</taxon>
        <taxon>Pentapetalae</taxon>
        <taxon>rosids</taxon>
        <taxon>fabids</taxon>
        <taxon>Fagales</taxon>
        <taxon>Betulaceae</taxon>
        <taxon>Carpinus</taxon>
    </lineage>
</organism>
<evidence type="ECO:0008006" key="5">
    <source>
        <dbReference type="Google" id="ProtNLM"/>
    </source>
</evidence>
<evidence type="ECO:0000256" key="1">
    <source>
        <dbReference type="SAM" id="MobiDB-lite"/>
    </source>
</evidence>
<sequence>MSSAIYLPLYLFLGLVVLATSAIADYYKPPNYEHKPHVPIYKPPPFHKPPRHGHYPPVENADLPFSFPKKPFPPIRKFPPSARPRPH</sequence>